<dbReference type="Proteomes" id="UP000579945">
    <property type="component" value="Unassembled WGS sequence"/>
</dbReference>
<keyword evidence="2" id="KW-1185">Reference proteome</keyword>
<comment type="caution">
    <text evidence="1">The sequence shown here is derived from an EMBL/GenBank/DDBJ whole genome shotgun (WGS) entry which is preliminary data.</text>
</comment>
<dbReference type="GeneID" id="95387493"/>
<dbReference type="CDD" id="cd07814">
    <property type="entry name" value="SRPBCC_CalC_Aha1-like"/>
    <property type="match status" value="1"/>
</dbReference>
<evidence type="ECO:0000313" key="2">
    <source>
        <dbReference type="Proteomes" id="UP000579945"/>
    </source>
</evidence>
<dbReference type="AlphaFoldDB" id="A0A7W5YPE0"/>
<accession>A0A7W5YPE0</accession>
<dbReference type="Gene3D" id="3.30.530.20">
    <property type="match status" value="1"/>
</dbReference>
<organism evidence="1 2">
    <name type="scientific">Nonomuraea dietziae</name>
    <dbReference type="NCBI Taxonomy" id="65515"/>
    <lineage>
        <taxon>Bacteria</taxon>
        <taxon>Bacillati</taxon>
        <taxon>Actinomycetota</taxon>
        <taxon>Actinomycetes</taxon>
        <taxon>Streptosporangiales</taxon>
        <taxon>Streptosporangiaceae</taxon>
        <taxon>Nonomuraea</taxon>
    </lineage>
</organism>
<dbReference type="SUPFAM" id="SSF55961">
    <property type="entry name" value="Bet v1-like"/>
    <property type="match status" value="1"/>
</dbReference>
<proteinExistence type="predicted"/>
<sequence length="236" mass="25621">MSHEFELHHELSVEASPEQVWQAIATGPGIDSWFMGRTQVEEGVIRTAFGGYAPDNTVTAWEPGKRLAATSEPADDGRFVAYEFLIEGRAASSTVVRVVTSGFLPGDDWETEFEAMSTGLALFYATLAEYLTHFAGRTAVPVTAHGPADFDDLRTTLGRPATGDTLTLTPPGQPPTEGVVYFTNSQTIGIRTRDAMYRFVNGFGGGTFAQHHLFTPGADPDEADRAWTAWMADHTS</sequence>
<dbReference type="EMBL" id="JACIBV010000001">
    <property type="protein sequence ID" value="MBB3725034.1"/>
    <property type="molecule type" value="Genomic_DNA"/>
</dbReference>
<protein>
    <submittedName>
        <fullName evidence="1">Uncharacterized protein YndB with AHSA1/START domain</fullName>
    </submittedName>
</protein>
<dbReference type="InterPro" id="IPR023393">
    <property type="entry name" value="START-like_dom_sf"/>
</dbReference>
<name>A0A7W5YPE0_9ACTN</name>
<dbReference type="RefSeq" id="WP_183643816.1">
    <property type="nucleotide sequence ID" value="NZ_JACIBV010000001.1"/>
</dbReference>
<evidence type="ECO:0000313" key="1">
    <source>
        <dbReference type="EMBL" id="MBB3725034.1"/>
    </source>
</evidence>
<reference evidence="1 2" key="1">
    <citation type="submission" date="2020-08" db="EMBL/GenBank/DDBJ databases">
        <title>Sequencing the genomes of 1000 actinobacteria strains.</title>
        <authorList>
            <person name="Klenk H.-P."/>
        </authorList>
    </citation>
    <scope>NUCLEOTIDE SEQUENCE [LARGE SCALE GENOMIC DNA]</scope>
    <source>
        <strain evidence="1 2">DSM 44320</strain>
    </source>
</reference>
<gene>
    <name evidence="1" type="ORF">FHR33_000894</name>
</gene>